<keyword evidence="7" id="KW-1185">Reference proteome</keyword>
<dbReference type="InterPro" id="IPR013818">
    <property type="entry name" value="Lipase"/>
</dbReference>
<comment type="subcellular location">
    <subcellularLocation>
        <location evidence="1">Secreted</location>
    </subcellularLocation>
</comment>
<reference evidence="6" key="1">
    <citation type="submission" date="2022-03" db="EMBL/GenBank/DDBJ databases">
        <authorList>
            <person name="Tunstrom K."/>
        </authorList>
    </citation>
    <scope>NUCLEOTIDE SEQUENCE</scope>
</reference>
<dbReference type="InterPro" id="IPR000734">
    <property type="entry name" value="TAG_lipase"/>
</dbReference>
<dbReference type="PRINTS" id="PR00821">
    <property type="entry name" value="TAGLIPASE"/>
</dbReference>
<evidence type="ECO:0000256" key="1">
    <source>
        <dbReference type="ARBA" id="ARBA00004613"/>
    </source>
</evidence>
<gene>
    <name evidence="6" type="ORF">EEDITHA_LOCUS22175</name>
</gene>
<dbReference type="SUPFAM" id="SSF53474">
    <property type="entry name" value="alpha/beta-Hydrolases"/>
    <property type="match status" value="1"/>
</dbReference>
<dbReference type="GO" id="GO:0016042">
    <property type="term" value="P:lipid catabolic process"/>
    <property type="evidence" value="ECO:0007669"/>
    <property type="project" value="TreeGrafter"/>
</dbReference>
<dbReference type="Gene3D" id="3.40.50.1820">
    <property type="entry name" value="alpha/beta hydrolase"/>
    <property type="match status" value="1"/>
</dbReference>
<evidence type="ECO:0000256" key="3">
    <source>
        <dbReference type="ARBA" id="ARBA00022525"/>
    </source>
</evidence>
<proteinExistence type="inferred from homology"/>
<dbReference type="InterPro" id="IPR029058">
    <property type="entry name" value="AB_hydrolase_fold"/>
</dbReference>
<dbReference type="GO" id="GO:0016298">
    <property type="term" value="F:lipase activity"/>
    <property type="evidence" value="ECO:0007669"/>
    <property type="project" value="InterPro"/>
</dbReference>
<name>A0AAU9VDB4_EUPED</name>
<evidence type="ECO:0000313" key="6">
    <source>
        <dbReference type="EMBL" id="CAH2108218.1"/>
    </source>
</evidence>
<organism evidence="6 7">
    <name type="scientific">Euphydryas editha</name>
    <name type="common">Edith's checkerspot</name>
    <dbReference type="NCBI Taxonomy" id="104508"/>
    <lineage>
        <taxon>Eukaryota</taxon>
        <taxon>Metazoa</taxon>
        <taxon>Ecdysozoa</taxon>
        <taxon>Arthropoda</taxon>
        <taxon>Hexapoda</taxon>
        <taxon>Insecta</taxon>
        <taxon>Pterygota</taxon>
        <taxon>Neoptera</taxon>
        <taxon>Endopterygota</taxon>
        <taxon>Lepidoptera</taxon>
        <taxon>Glossata</taxon>
        <taxon>Ditrysia</taxon>
        <taxon>Papilionoidea</taxon>
        <taxon>Nymphalidae</taxon>
        <taxon>Nymphalinae</taxon>
        <taxon>Euphydryas</taxon>
    </lineage>
</organism>
<accession>A0AAU9VDB4</accession>
<keyword evidence="3" id="KW-0964">Secreted</keyword>
<evidence type="ECO:0000259" key="5">
    <source>
        <dbReference type="Pfam" id="PF00151"/>
    </source>
</evidence>
<comment type="caution">
    <text evidence="6">The sequence shown here is derived from an EMBL/GenBank/DDBJ whole genome shotgun (WGS) entry which is preliminary data.</text>
</comment>
<feature type="domain" description="Lipase" evidence="5">
    <location>
        <begin position="5"/>
        <end position="210"/>
    </location>
</feature>
<protein>
    <recommendedName>
        <fullName evidence="5">Lipase domain-containing protein</fullName>
    </recommendedName>
</protein>
<dbReference type="AlphaFoldDB" id="A0AAU9VDB4"/>
<comment type="similarity">
    <text evidence="2 4">Belongs to the AB hydrolase superfamily. Lipase family.</text>
</comment>
<evidence type="ECO:0000256" key="4">
    <source>
        <dbReference type="RuleBase" id="RU004262"/>
    </source>
</evidence>
<evidence type="ECO:0000256" key="2">
    <source>
        <dbReference type="ARBA" id="ARBA00010701"/>
    </source>
</evidence>
<dbReference type="Proteomes" id="UP001153954">
    <property type="component" value="Unassembled WGS sequence"/>
</dbReference>
<sequence>MIFGDAYFYLYTRNNMDKPEIIRIPGNNLPLESYNFNKSNDIIVVTHGWLSSGNVNWLRNMKYSLLREYDLNVIIVDWSELSKNIIYPFAAFSTRYVGKRIAKLLNSIKKTFIISGRNIHLIGHSLGAHIMGYAGMFSENKISRITGLDPARPLFEIPEISADYRLDKSDADFVDILHTCGGVLGYMASYGHADFFPNNGRPMQPGCNGVRQVAGKKN</sequence>
<dbReference type="PANTHER" id="PTHR11610">
    <property type="entry name" value="LIPASE"/>
    <property type="match status" value="1"/>
</dbReference>
<dbReference type="EMBL" id="CAKOGL010000031">
    <property type="protein sequence ID" value="CAH2108218.1"/>
    <property type="molecule type" value="Genomic_DNA"/>
</dbReference>
<dbReference type="GO" id="GO:0005615">
    <property type="term" value="C:extracellular space"/>
    <property type="evidence" value="ECO:0007669"/>
    <property type="project" value="TreeGrafter"/>
</dbReference>
<dbReference type="Pfam" id="PF00151">
    <property type="entry name" value="Lipase"/>
    <property type="match status" value="1"/>
</dbReference>
<evidence type="ECO:0000313" key="7">
    <source>
        <dbReference type="Proteomes" id="UP001153954"/>
    </source>
</evidence>